<dbReference type="InterPro" id="IPR041239">
    <property type="entry name" value="DUF5605"/>
</dbReference>
<organism evidence="4 5">
    <name type="scientific">Paenibacillus rigui</name>
    <dbReference type="NCBI Taxonomy" id="554312"/>
    <lineage>
        <taxon>Bacteria</taxon>
        <taxon>Bacillati</taxon>
        <taxon>Bacillota</taxon>
        <taxon>Bacilli</taxon>
        <taxon>Bacillales</taxon>
        <taxon>Paenibacillaceae</taxon>
        <taxon>Paenibacillus</taxon>
    </lineage>
</organism>
<dbReference type="Gene3D" id="2.60.40.3950">
    <property type="match status" value="1"/>
</dbReference>
<feature type="domain" description="Apiosidase-like catalytic" evidence="1">
    <location>
        <begin position="74"/>
        <end position="325"/>
    </location>
</feature>
<dbReference type="InterPro" id="IPR013783">
    <property type="entry name" value="Ig-like_fold"/>
</dbReference>
<evidence type="ECO:0008006" key="6">
    <source>
        <dbReference type="Google" id="ProtNLM"/>
    </source>
</evidence>
<keyword evidence="5" id="KW-1185">Reference proteome</keyword>
<dbReference type="PANTHER" id="PTHR37836">
    <property type="entry name" value="LMO1036 PROTEIN"/>
    <property type="match status" value="1"/>
</dbReference>
<dbReference type="Pfam" id="PF16586">
    <property type="entry name" value="DUF5060"/>
    <property type="match status" value="1"/>
</dbReference>
<evidence type="ECO:0000259" key="2">
    <source>
        <dbReference type="Pfam" id="PF16586"/>
    </source>
</evidence>
<dbReference type="InterPro" id="IPR025277">
    <property type="entry name" value="Apiosidase-like_cat_dom"/>
</dbReference>
<feature type="domain" description="DUF5605" evidence="3">
    <location>
        <begin position="380"/>
        <end position="448"/>
    </location>
</feature>
<evidence type="ECO:0000259" key="1">
    <source>
        <dbReference type="Pfam" id="PF13204"/>
    </source>
</evidence>
<dbReference type="Pfam" id="PF13204">
    <property type="entry name" value="Apiosidase"/>
    <property type="match status" value="1"/>
</dbReference>
<evidence type="ECO:0000313" key="4">
    <source>
        <dbReference type="EMBL" id="OXM88268.1"/>
    </source>
</evidence>
<dbReference type="Gene3D" id="3.20.20.80">
    <property type="entry name" value="Glycosidases"/>
    <property type="match status" value="1"/>
</dbReference>
<dbReference type="AlphaFoldDB" id="A0A229UXV2"/>
<protein>
    <recommendedName>
        <fullName evidence="6">DUF5060 domain-containing protein</fullName>
    </recommendedName>
</protein>
<dbReference type="SUPFAM" id="SSF51445">
    <property type="entry name" value="(Trans)glycosidases"/>
    <property type="match status" value="1"/>
</dbReference>
<name>A0A229UXV2_9BACL</name>
<dbReference type="Pfam" id="PF18310">
    <property type="entry name" value="DUF5605"/>
    <property type="match status" value="1"/>
</dbReference>
<feature type="domain" description="DUF5060" evidence="2">
    <location>
        <begin position="1"/>
        <end position="42"/>
    </location>
</feature>
<dbReference type="InterPro" id="IPR032260">
    <property type="entry name" value="DUF5060"/>
</dbReference>
<reference evidence="4 5" key="1">
    <citation type="submission" date="2017-07" db="EMBL/GenBank/DDBJ databases">
        <title>Genome sequencing and assembly of Paenibacillus rigui.</title>
        <authorList>
            <person name="Mayilraj S."/>
        </authorList>
    </citation>
    <scope>NUCLEOTIDE SEQUENCE [LARGE SCALE GENOMIC DNA]</scope>
    <source>
        <strain evidence="4 5">JCM 16352</strain>
    </source>
</reference>
<dbReference type="PANTHER" id="PTHR37836:SF2">
    <property type="entry name" value="DUF4038 DOMAIN-CONTAINING PROTEIN"/>
    <property type="match status" value="1"/>
</dbReference>
<evidence type="ECO:0000313" key="5">
    <source>
        <dbReference type="Proteomes" id="UP000215509"/>
    </source>
</evidence>
<sequence length="454" mass="52373">MSAQFRHGTAFAEAEGFYDANGSWLIRFMPTEEGTWTYITSSSHPDLNGIGGTFECTTASPENHGPVRIGDAVHFQYADGTRFIPFGTNCYEWHRQSDRLQEQTLNSLQRSPFNKVRMLILPRQYHLLLEGKVLEPFERMSSKDRDLDWMRPCPDYYTHLEQRVQQLAAIGIEAELLLFHPGGEAGYGCELIPPEAAELYLRYVIARFGAYRNVWWSLGYEAEAMEEKTPEDWHRLGRWVQELDCGAHLRSIQHTGSRFDYGAHWITHVSLRTPEVRIASECAKQFGKPVVMEECGCEGNLESRWGSLTAEEIVSRLWEGYFRGGYAAYCESYVREDTPLWHEQGGELKGESIPRIQFLRELLYEAPESMAYSSGRLDAATLEIRGAYYLQYFGPHQFAYREFALPEGKYKADVIDTWNLTVTPLQESFEGRFRIELPGRLYYALRLRKVSEHS</sequence>
<comment type="caution">
    <text evidence="4">The sequence shown here is derived from an EMBL/GenBank/DDBJ whole genome shotgun (WGS) entry which is preliminary data.</text>
</comment>
<gene>
    <name evidence="4" type="ORF">CF651_02455</name>
</gene>
<dbReference type="EMBL" id="NMQW01000002">
    <property type="protein sequence ID" value="OXM88268.1"/>
    <property type="molecule type" value="Genomic_DNA"/>
</dbReference>
<accession>A0A229UXV2</accession>
<proteinExistence type="predicted"/>
<dbReference type="Gene3D" id="2.60.40.10">
    <property type="entry name" value="Immunoglobulins"/>
    <property type="match status" value="1"/>
</dbReference>
<dbReference type="InterPro" id="IPR017853">
    <property type="entry name" value="GH"/>
</dbReference>
<dbReference type="Proteomes" id="UP000215509">
    <property type="component" value="Unassembled WGS sequence"/>
</dbReference>
<dbReference type="OrthoDB" id="127163at2"/>
<evidence type="ECO:0000259" key="3">
    <source>
        <dbReference type="Pfam" id="PF18310"/>
    </source>
</evidence>